<feature type="signal peptide" evidence="12">
    <location>
        <begin position="1"/>
        <end position="23"/>
    </location>
</feature>
<keyword evidence="5 12" id="KW-0732">Signal</keyword>
<evidence type="ECO:0000256" key="9">
    <source>
        <dbReference type="ARBA" id="ARBA00023237"/>
    </source>
</evidence>
<dbReference type="PANTHER" id="PTHR30069">
    <property type="entry name" value="TONB-DEPENDENT OUTER MEMBRANE RECEPTOR"/>
    <property type="match status" value="1"/>
</dbReference>
<evidence type="ECO:0000256" key="6">
    <source>
        <dbReference type="ARBA" id="ARBA00023077"/>
    </source>
</evidence>
<dbReference type="Gene3D" id="2.40.170.20">
    <property type="entry name" value="TonB-dependent receptor, beta-barrel domain"/>
    <property type="match status" value="1"/>
</dbReference>
<dbReference type="InterPro" id="IPR036942">
    <property type="entry name" value="Beta-barrel_TonB_sf"/>
</dbReference>
<evidence type="ECO:0000256" key="4">
    <source>
        <dbReference type="ARBA" id="ARBA00022692"/>
    </source>
</evidence>
<dbReference type="InterPro" id="IPR037066">
    <property type="entry name" value="Plug_dom_sf"/>
</dbReference>
<dbReference type="KEGG" id="vab:WPS_24400"/>
<keyword evidence="7 10" id="KW-0472">Membrane</keyword>
<evidence type="ECO:0000256" key="12">
    <source>
        <dbReference type="SAM" id="SignalP"/>
    </source>
</evidence>
<dbReference type="EMBL" id="AP025523">
    <property type="protein sequence ID" value="BDE07164.1"/>
    <property type="molecule type" value="Genomic_DNA"/>
</dbReference>
<evidence type="ECO:0000313" key="15">
    <source>
        <dbReference type="EMBL" id="BDE07164.1"/>
    </source>
</evidence>
<comment type="similarity">
    <text evidence="10 11">Belongs to the TonB-dependent receptor family.</text>
</comment>
<dbReference type="GO" id="GO:0044718">
    <property type="term" value="P:siderophore transmembrane transport"/>
    <property type="evidence" value="ECO:0007669"/>
    <property type="project" value="TreeGrafter"/>
</dbReference>
<dbReference type="PANTHER" id="PTHR30069:SF29">
    <property type="entry name" value="HEMOGLOBIN AND HEMOGLOBIN-HAPTOGLOBIN-BINDING PROTEIN 1-RELATED"/>
    <property type="match status" value="1"/>
</dbReference>
<name>A0AAN1XY96_UNVUL</name>
<keyword evidence="4 10" id="KW-0812">Transmembrane</keyword>
<dbReference type="RefSeq" id="WP_317994775.1">
    <property type="nucleotide sequence ID" value="NZ_AP025523.1"/>
</dbReference>
<accession>A0AAN1XY96</accession>
<keyword evidence="3 10" id="KW-1134">Transmembrane beta strand</keyword>
<evidence type="ECO:0000259" key="13">
    <source>
        <dbReference type="Pfam" id="PF00593"/>
    </source>
</evidence>
<dbReference type="Pfam" id="PF07715">
    <property type="entry name" value="Plug"/>
    <property type="match status" value="1"/>
</dbReference>
<keyword evidence="6 11" id="KW-0798">TonB box</keyword>
<organism evidence="15 16">
    <name type="scientific">Vulcanimicrobium alpinum</name>
    <dbReference type="NCBI Taxonomy" id="3016050"/>
    <lineage>
        <taxon>Bacteria</taxon>
        <taxon>Bacillati</taxon>
        <taxon>Vulcanimicrobiota</taxon>
        <taxon>Vulcanimicrobiia</taxon>
        <taxon>Vulcanimicrobiales</taxon>
        <taxon>Vulcanimicrobiaceae</taxon>
        <taxon>Vulcanimicrobium</taxon>
    </lineage>
</organism>
<gene>
    <name evidence="15" type="ORF">WPS_24400</name>
</gene>
<dbReference type="InterPro" id="IPR039426">
    <property type="entry name" value="TonB-dep_rcpt-like"/>
</dbReference>
<evidence type="ECO:0000256" key="10">
    <source>
        <dbReference type="PROSITE-ProRule" id="PRU01360"/>
    </source>
</evidence>
<evidence type="ECO:0000256" key="8">
    <source>
        <dbReference type="ARBA" id="ARBA00023170"/>
    </source>
</evidence>
<keyword evidence="9 10" id="KW-0998">Cell outer membrane</keyword>
<evidence type="ECO:0000256" key="1">
    <source>
        <dbReference type="ARBA" id="ARBA00004571"/>
    </source>
</evidence>
<dbReference type="InterPro" id="IPR000531">
    <property type="entry name" value="Beta-barrel_TonB"/>
</dbReference>
<dbReference type="Proteomes" id="UP001317532">
    <property type="component" value="Chromosome"/>
</dbReference>
<dbReference type="GO" id="GO:0009279">
    <property type="term" value="C:cell outer membrane"/>
    <property type="evidence" value="ECO:0007669"/>
    <property type="project" value="UniProtKB-SubCell"/>
</dbReference>
<dbReference type="InterPro" id="IPR012910">
    <property type="entry name" value="Plug_dom"/>
</dbReference>
<dbReference type="AlphaFoldDB" id="A0AAN1XY96"/>
<protein>
    <submittedName>
        <fullName evidence="15">TonB-dependent receptor</fullName>
    </submittedName>
</protein>
<evidence type="ECO:0000256" key="11">
    <source>
        <dbReference type="RuleBase" id="RU003357"/>
    </source>
</evidence>
<sequence length="626" mass="65179">MTLRTSAALAAALAAFCAAPALAQNAPAASPVPSPSATPLAEIGRTVVTSDRVAEPIGRSSRPTFVVDRPHLDAYGARTLGDALGDVPGANLFPYGAFGAQVDYGLRGTTSAETLVLMNGVPISSASNGITDLGTLPLLGVSRIEVVESGSSTLYGSSATGGVINVITGGRVQPYARIAAGSLGDRDAAAGTSLGGFSVFIERRVATNAYAYPSFHTSLTDATPAGTRANADAMQSAVRLAYDRALGERWRLHAGADADAYHAGVPGSLAFGLTPLARQNQNRGNVAAAFERYGDRDTFTATLSGATQNLAYGDPSIGGEYDTLDRRVGLSFKDARAWGRSDLVAGLDLARENALLTFAGTGAPLAQTQAQSAAYVQFGRDLSAATRITLGVRGEHDAPIASALIPSIGAITSIGAARLSANYGASFRVPTIIDLYYPGASNPSLKPERLRNADTTLAFPSFGGGVSLGWFGRHGNNLIVLDDNFIPQNTQHASVEGLQFTAATRPLFHVRASASLTDVYRALDTDTGLRLPRTPPVRATLALDRPFDGGRFAYGARALVAGSQGHAPSAIGVPDAYATADAYLRYRFGPASILSVRVRNLGDERYTAVPGYPEPGRTFSLELATR</sequence>
<evidence type="ECO:0000313" key="16">
    <source>
        <dbReference type="Proteomes" id="UP001317532"/>
    </source>
</evidence>
<dbReference type="Gene3D" id="2.170.130.10">
    <property type="entry name" value="TonB-dependent receptor, plug domain"/>
    <property type="match status" value="1"/>
</dbReference>
<keyword evidence="2 10" id="KW-0813">Transport</keyword>
<dbReference type="PROSITE" id="PS52016">
    <property type="entry name" value="TONB_DEPENDENT_REC_3"/>
    <property type="match status" value="1"/>
</dbReference>
<feature type="domain" description="TonB-dependent receptor plug" evidence="14">
    <location>
        <begin position="62"/>
        <end position="163"/>
    </location>
</feature>
<evidence type="ECO:0000256" key="5">
    <source>
        <dbReference type="ARBA" id="ARBA00022729"/>
    </source>
</evidence>
<evidence type="ECO:0000256" key="3">
    <source>
        <dbReference type="ARBA" id="ARBA00022452"/>
    </source>
</evidence>
<comment type="subcellular location">
    <subcellularLocation>
        <location evidence="1 10">Cell outer membrane</location>
        <topology evidence="1 10">Multi-pass membrane protein</topology>
    </subcellularLocation>
</comment>
<dbReference type="GO" id="GO:0015344">
    <property type="term" value="F:siderophore uptake transmembrane transporter activity"/>
    <property type="evidence" value="ECO:0007669"/>
    <property type="project" value="TreeGrafter"/>
</dbReference>
<proteinExistence type="inferred from homology"/>
<feature type="domain" description="TonB-dependent receptor-like beta-barrel" evidence="13">
    <location>
        <begin position="220"/>
        <end position="601"/>
    </location>
</feature>
<dbReference type="SUPFAM" id="SSF56935">
    <property type="entry name" value="Porins"/>
    <property type="match status" value="1"/>
</dbReference>
<dbReference type="Pfam" id="PF00593">
    <property type="entry name" value="TonB_dep_Rec_b-barrel"/>
    <property type="match status" value="1"/>
</dbReference>
<reference evidence="15 16" key="1">
    <citation type="journal article" date="2022" name="ISME Commun">
        <title>Vulcanimicrobium alpinus gen. nov. sp. nov., the first cultivated representative of the candidate phylum 'Eremiobacterota', is a metabolically versatile aerobic anoxygenic phototroph.</title>
        <authorList>
            <person name="Yabe S."/>
            <person name="Muto K."/>
            <person name="Abe K."/>
            <person name="Yokota A."/>
            <person name="Staudigel H."/>
            <person name="Tebo B.M."/>
        </authorList>
    </citation>
    <scope>NUCLEOTIDE SEQUENCE [LARGE SCALE GENOMIC DNA]</scope>
    <source>
        <strain evidence="15 16">WC8-2</strain>
    </source>
</reference>
<evidence type="ECO:0000259" key="14">
    <source>
        <dbReference type="Pfam" id="PF07715"/>
    </source>
</evidence>
<evidence type="ECO:0000256" key="2">
    <source>
        <dbReference type="ARBA" id="ARBA00022448"/>
    </source>
</evidence>
<keyword evidence="8 15" id="KW-0675">Receptor</keyword>
<keyword evidence="16" id="KW-1185">Reference proteome</keyword>
<evidence type="ECO:0000256" key="7">
    <source>
        <dbReference type="ARBA" id="ARBA00023136"/>
    </source>
</evidence>
<feature type="chain" id="PRO_5043039396" evidence="12">
    <location>
        <begin position="24"/>
        <end position="626"/>
    </location>
</feature>